<evidence type="ECO:0008006" key="3">
    <source>
        <dbReference type="Google" id="ProtNLM"/>
    </source>
</evidence>
<sequence>MSWIKRHQNLTLILISTLFSAVLVEILLRLVGIGYGNAPIELDQRLHHLHPRNYEFVFYHPGEEFIGHKIFYDEFGYRVKSKNPVLREDNAVRRIAFLGDGFTEANSVSWEQSFVGLIESKNSNLNVRNFGVASYSPVIYLVQINNEVKTFKPTDVVVQIFENDFYDDNEYLKKANTKTLSEIKLVSGGASNIDTVKKIFRHSYLARLVRKVQLQLNNFFLDRINDPSKYFSPYTGILTNEDERKLTYETILQLKDFANKINARIFFFLVPNKQLMMQNQCCESDTLAAEFHNFIESHNLNLIDLPKAFGNYPDQTKLFFEKDVHFNAEGNLVTAEAISNKLRLDE</sequence>
<protein>
    <recommendedName>
        <fullName evidence="3">SGNH hydrolase-type esterase domain-containing protein</fullName>
    </recommendedName>
</protein>
<evidence type="ECO:0000256" key="1">
    <source>
        <dbReference type="SAM" id="Phobius"/>
    </source>
</evidence>
<name>A0A381W4T6_9ZZZZ</name>
<dbReference type="Gene3D" id="3.40.50.1110">
    <property type="entry name" value="SGNH hydrolase"/>
    <property type="match status" value="1"/>
</dbReference>
<proteinExistence type="predicted"/>
<evidence type="ECO:0000313" key="2">
    <source>
        <dbReference type="EMBL" id="SVA46988.1"/>
    </source>
</evidence>
<accession>A0A381W4T6</accession>
<keyword evidence="1" id="KW-1133">Transmembrane helix</keyword>
<gene>
    <name evidence="2" type="ORF">METZ01_LOCUS99842</name>
</gene>
<dbReference type="EMBL" id="UINC01010572">
    <property type="protein sequence ID" value="SVA46988.1"/>
    <property type="molecule type" value="Genomic_DNA"/>
</dbReference>
<dbReference type="SUPFAM" id="SSF52266">
    <property type="entry name" value="SGNH hydrolase"/>
    <property type="match status" value="1"/>
</dbReference>
<dbReference type="InterPro" id="IPR036514">
    <property type="entry name" value="SGNH_hydro_sf"/>
</dbReference>
<feature type="transmembrane region" description="Helical" evidence="1">
    <location>
        <begin position="12"/>
        <end position="35"/>
    </location>
</feature>
<keyword evidence="1" id="KW-0812">Transmembrane</keyword>
<keyword evidence="1" id="KW-0472">Membrane</keyword>
<organism evidence="2">
    <name type="scientific">marine metagenome</name>
    <dbReference type="NCBI Taxonomy" id="408172"/>
    <lineage>
        <taxon>unclassified sequences</taxon>
        <taxon>metagenomes</taxon>
        <taxon>ecological metagenomes</taxon>
    </lineage>
</organism>
<reference evidence="2" key="1">
    <citation type="submission" date="2018-05" db="EMBL/GenBank/DDBJ databases">
        <authorList>
            <person name="Lanie J.A."/>
            <person name="Ng W.-L."/>
            <person name="Kazmierczak K.M."/>
            <person name="Andrzejewski T.M."/>
            <person name="Davidsen T.M."/>
            <person name="Wayne K.J."/>
            <person name="Tettelin H."/>
            <person name="Glass J.I."/>
            <person name="Rusch D."/>
            <person name="Podicherti R."/>
            <person name="Tsui H.-C.T."/>
            <person name="Winkler M.E."/>
        </authorList>
    </citation>
    <scope>NUCLEOTIDE SEQUENCE</scope>
</reference>
<dbReference type="AlphaFoldDB" id="A0A381W4T6"/>